<evidence type="ECO:0000256" key="2">
    <source>
        <dbReference type="ARBA" id="ARBA00023000"/>
    </source>
</evidence>
<feature type="domain" description="DOD-type homing endonuclease" evidence="3">
    <location>
        <begin position="473"/>
        <end position="604"/>
    </location>
</feature>
<name>A0A8S5QU75_9CAUD</name>
<dbReference type="Gene3D" id="2.170.16.10">
    <property type="entry name" value="Hedgehog/Intein (Hint) domain"/>
    <property type="match status" value="2"/>
</dbReference>
<dbReference type="InterPro" id="IPR004042">
    <property type="entry name" value="Intein_endonuc_central"/>
</dbReference>
<evidence type="ECO:0000259" key="3">
    <source>
        <dbReference type="PROSITE" id="PS50819"/>
    </source>
</evidence>
<dbReference type="EMBL" id="BK015733">
    <property type="protein sequence ID" value="DAE22401.1"/>
    <property type="molecule type" value="Genomic_DNA"/>
</dbReference>
<dbReference type="SUPFAM" id="SSF55608">
    <property type="entry name" value="Homing endonucleases"/>
    <property type="match status" value="1"/>
</dbReference>
<dbReference type="PROSITE" id="PS50819">
    <property type="entry name" value="INTEIN_ENDONUCLEASE"/>
    <property type="match status" value="1"/>
</dbReference>
<dbReference type="SUPFAM" id="SSF51294">
    <property type="entry name" value="Hedgehog/intein (Hint) domain"/>
    <property type="match status" value="1"/>
</dbReference>
<dbReference type="PROSITE" id="PS50817">
    <property type="entry name" value="INTEIN_N_TER"/>
    <property type="match status" value="1"/>
</dbReference>
<accession>A0A8S5QU75</accession>
<evidence type="ECO:0000313" key="4">
    <source>
        <dbReference type="EMBL" id="DAE22401.1"/>
    </source>
</evidence>
<dbReference type="GO" id="GO:0016539">
    <property type="term" value="P:intein-mediated protein splicing"/>
    <property type="evidence" value="ECO:0007669"/>
    <property type="project" value="InterPro"/>
</dbReference>
<dbReference type="InterPro" id="IPR036844">
    <property type="entry name" value="Hint_dom_sf"/>
</dbReference>
<keyword evidence="2" id="KW-0651">Protein splicing</keyword>
<dbReference type="GO" id="GO:0004519">
    <property type="term" value="F:endonuclease activity"/>
    <property type="evidence" value="ECO:0007669"/>
    <property type="project" value="InterPro"/>
</dbReference>
<dbReference type="NCBIfam" id="TIGR01443">
    <property type="entry name" value="intein_Cterm"/>
    <property type="match status" value="1"/>
</dbReference>
<dbReference type="InterPro" id="IPR004860">
    <property type="entry name" value="LAGLIDADG_dom"/>
</dbReference>
<dbReference type="CDD" id="cd00081">
    <property type="entry name" value="Hint"/>
    <property type="match status" value="1"/>
</dbReference>
<dbReference type="InterPro" id="IPR003586">
    <property type="entry name" value="Hint_dom_C"/>
</dbReference>
<dbReference type="Pfam" id="PF14528">
    <property type="entry name" value="LAGLIDADG_3"/>
    <property type="match status" value="1"/>
</dbReference>
<reference evidence="4" key="1">
    <citation type="journal article" date="2021" name="Proc. Natl. Acad. Sci. U.S.A.">
        <title>A Catalog of Tens of Thousands of Viruses from Human Metagenomes Reveals Hidden Associations with Chronic Diseases.</title>
        <authorList>
            <person name="Tisza M.J."/>
            <person name="Buck C.B."/>
        </authorList>
    </citation>
    <scope>NUCLEOTIDE SEQUENCE</scope>
    <source>
        <strain evidence="4">CtDAq1</strain>
    </source>
</reference>
<dbReference type="PROSITE" id="PS50818">
    <property type="entry name" value="INTEIN_C_TER"/>
    <property type="match status" value="1"/>
</dbReference>
<sequence>MGIVMNKYQTPLSDDFMMSLNEEVRDWLLESLNIQFIKNLVSPDREFAKDRPRDKNGRIIVDLCNPHILTDMDYFQPTANYYREHGVLTGLRPNSNRNSEYGKWLAEEVNRCWYGYVRPKDGEWVSGDMYFYLNYSPIIQNIMDEETGVFDRIMDFPKMWELIYLRSHYHYQARFGGIYNDFKKGQHAFEIAKRGASKSYYMASILAKLIMLGENRKAYKNTRGVIYATDKEKLVKDGTLNKFLDILDFCAENTQFPTQRVVDSLDKMTWEMGYKDLDTMSNKGTGNTTLGVVVGDKSGKGRGKRANRQIYEEIGEFPNLLDVYTTNRRSVEEGGHSFGQSIGVGCVCAGTKVYTSLGNLVNIENLKKEDGIIGYDDSCKKISVEPIMWMKPPAMKECVRIEFLSGRILECSTDHPLLVTTQNMARRVGPRKLNRRIHINRFVPAAQLSKKYFAILPNSIPITSERVLENARFIGWMIGNGSYGINKTPVLRNSDMEILEYVHTHFDTATEKERVTKEGKIYQEVRIKGITAMLRAVGIYGQTRHCKTLPADIHTYSEHSICELLGGIFDTDGCIYANEEVVSLAQCQKPLLLEVQLLLQRLGIRSRIYYTKPQEKNPKSKNGWYTLIIKDIYSVRKFHEKIPMFLTYKMKRAEHHLKLIEGKKSKIKTDEFRDRITSVTPIGMQYVYNLNAGNTHTYLANGIVTHNTGGSKEANFSGCMEIIFNPAGYNIYGLPNVFDKSGGSKKCILFMGAYMNRAGCYNKDGVSDVSKALLEILEERRVIKYNSSRSSTLDQAIAEDPITIQEAILKKTTSGYPVAALAEQLQKIDTTAGYLDSIYVGDLVQDETGQPKLVTGPEYVPLRTFPHKDNRQPGAIEFHAFPVKGADGKVMSNRYIAGGDTFDDDSSDTLSLGSIYVLDLFTDEIVCEYTGREDFADQFYEKCRLICLYYNARLNYENNKKGLYTYFSKMHCIYLLTEVLDYLKSKEPAKDLHGNKSRGTQSTEPVKSYGRDRIKTWLCAPVPSPDSTDENPISRPRLYTLRSRALIQELIQWDPNGNYDRHDALLMLMLLREEMLRLSKGDVKGRFREKDPLDRSGDKFFSRYDKIVEARKKHQKHIL</sequence>
<dbReference type="SMART" id="SM00305">
    <property type="entry name" value="HintC"/>
    <property type="match status" value="1"/>
</dbReference>
<organism evidence="4">
    <name type="scientific">CrAss-like virus sp. ctDAq1</name>
    <dbReference type="NCBI Taxonomy" id="2826822"/>
    <lineage>
        <taxon>Viruses</taxon>
        <taxon>Duplodnaviria</taxon>
        <taxon>Heunggongvirae</taxon>
        <taxon>Uroviricota</taxon>
        <taxon>Caudoviricetes</taxon>
        <taxon>Crassvirales</taxon>
    </lineage>
</organism>
<evidence type="ECO:0000256" key="1">
    <source>
        <dbReference type="ARBA" id="ARBA00022813"/>
    </source>
</evidence>
<dbReference type="InterPro" id="IPR030934">
    <property type="entry name" value="Intein_C"/>
</dbReference>
<keyword evidence="1" id="KW-0068">Autocatalytic cleavage</keyword>
<dbReference type="Gene3D" id="3.10.28.10">
    <property type="entry name" value="Homing endonucleases"/>
    <property type="match status" value="1"/>
</dbReference>
<dbReference type="SMART" id="SM00306">
    <property type="entry name" value="HintN"/>
    <property type="match status" value="1"/>
</dbReference>
<protein>
    <submittedName>
        <fullName evidence="4">Terminase large subunit</fullName>
    </submittedName>
</protein>
<dbReference type="InterPro" id="IPR006141">
    <property type="entry name" value="Intein_N"/>
</dbReference>
<dbReference type="PRINTS" id="PR00379">
    <property type="entry name" value="INTEIN"/>
</dbReference>
<proteinExistence type="predicted"/>
<dbReference type="InterPro" id="IPR003587">
    <property type="entry name" value="Hint_dom_N"/>
</dbReference>
<dbReference type="InterPro" id="IPR027434">
    <property type="entry name" value="Homing_endonucl"/>
</dbReference>
<dbReference type="InterPro" id="IPR006142">
    <property type="entry name" value="INTEIN"/>
</dbReference>